<proteinExistence type="predicted"/>
<reference evidence="1" key="1">
    <citation type="journal article" date="2021" name="Proc. Natl. Acad. Sci. U.S.A.">
        <title>A Catalog of Tens of Thousands of Viruses from Human Metagenomes Reveals Hidden Associations with Chronic Diseases.</title>
        <authorList>
            <person name="Tisza M.J."/>
            <person name="Buck C.B."/>
        </authorList>
    </citation>
    <scope>NUCLEOTIDE SEQUENCE</scope>
    <source>
        <strain evidence="1">CtsNK10</strain>
    </source>
</reference>
<name>A0A8S5NM84_9CAUD</name>
<dbReference type="EMBL" id="BK015191">
    <property type="protein sequence ID" value="DAD95352.1"/>
    <property type="molecule type" value="Genomic_DNA"/>
</dbReference>
<sequence length="29" mass="3437">MHRITILLSSILRLPCYLTNVFQEHLILV</sequence>
<evidence type="ECO:0000313" key="1">
    <source>
        <dbReference type="EMBL" id="DAD95352.1"/>
    </source>
</evidence>
<protein>
    <submittedName>
        <fullName evidence="1">Uncharacterized protein</fullName>
    </submittedName>
</protein>
<organism evidence="1">
    <name type="scientific">Podoviridae sp. ctsNK10</name>
    <dbReference type="NCBI Taxonomy" id="2826582"/>
    <lineage>
        <taxon>Viruses</taxon>
        <taxon>Duplodnaviria</taxon>
        <taxon>Heunggongvirae</taxon>
        <taxon>Uroviricota</taxon>
        <taxon>Caudoviricetes</taxon>
    </lineage>
</organism>
<accession>A0A8S5NM84</accession>